<dbReference type="PANTHER" id="PTHR34227">
    <property type="entry name" value="CHAPERONE PROTEIN YCDY"/>
    <property type="match status" value="1"/>
</dbReference>
<dbReference type="Proteomes" id="UP000032303">
    <property type="component" value="Chromosome 1"/>
</dbReference>
<evidence type="ECO:0000256" key="1">
    <source>
        <dbReference type="ARBA" id="ARBA00023186"/>
    </source>
</evidence>
<protein>
    <submittedName>
        <fullName evidence="2">Uncharacterized protein</fullName>
    </submittedName>
</protein>
<dbReference type="InterPro" id="IPR020945">
    <property type="entry name" value="DMSO/NO3_reduct_chaperone"/>
</dbReference>
<dbReference type="InterPro" id="IPR026269">
    <property type="entry name" value="DmsD-type"/>
</dbReference>
<dbReference type="KEGG" id="pgb:H744_1c1115"/>
<evidence type="ECO:0000313" key="3">
    <source>
        <dbReference type="Proteomes" id="UP000032303"/>
    </source>
</evidence>
<dbReference type="Pfam" id="PF02613">
    <property type="entry name" value="Nitrate_red_del"/>
    <property type="match status" value="1"/>
</dbReference>
<keyword evidence="3" id="KW-1185">Reference proteome</keyword>
<gene>
    <name evidence="2" type="ORF">H744_1c1115</name>
</gene>
<dbReference type="PATRIC" id="fig|658445.3.peg.1204"/>
<dbReference type="EMBL" id="CP005973">
    <property type="protein sequence ID" value="AJR06140.1"/>
    <property type="molecule type" value="Genomic_DNA"/>
</dbReference>
<keyword evidence="1" id="KW-0143">Chaperone</keyword>
<dbReference type="PIRSF" id="PIRSF004690">
    <property type="entry name" value="DmsD"/>
    <property type="match status" value="1"/>
</dbReference>
<dbReference type="InterPro" id="IPR036411">
    <property type="entry name" value="TorD-like_sf"/>
</dbReference>
<organism evidence="2 3">
    <name type="scientific">Photobacterium gaetbulicola Gung47</name>
    <dbReference type="NCBI Taxonomy" id="658445"/>
    <lineage>
        <taxon>Bacteria</taxon>
        <taxon>Pseudomonadati</taxon>
        <taxon>Pseudomonadota</taxon>
        <taxon>Gammaproteobacteria</taxon>
        <taxon>Vibrionales</taxon>
        <taxon>Vibrionaceae</taxon>
        <taxon>Photobacterium</taxon>
    </lineage>
</organism>
<sequence>MKFGTISYKFWEVTVTMEHISTIARILGSFFYYPLTHETNRQVCQMIADSDEQEGSPFAELLQAVNADGAEELAMDFQKLFEGCEVMPAPPWGSVYLDKEQVIFGTTTLDYRRFLADKDMSLDTGMREPEDQFGLMLMAMSKLAEAEDSEAIKLLLSDHLLPWAPRYLELMQANASTQSYRLLGGMAEQWLAYIAEALAISAVEKKVYF</sequence>
<dbReference type="HOGENOM" id="CLU_077650_7_1_6"/>
<dbReference type="InterPro" id="IPR050289">
    <property type="entry name" value="TorD/DmsD_chaperones"/>
</dbReference>
<dbReference type="STRING" id="658445.H744_1c1115"/>
<proteinExistence type="predicted"/>
<dbReference type="Gene3D" id="1.10.3480.10">
    <property type="entry name" value="TorD-like"/>
    <property type="match status" value="1"/>
</dbReference>
<dbReference type="SUPFAM" id="SSF89155">
    <property type="entry name" value="TorD-like"/>
    <property type="match status" value="1"/>
</dbReference>
<dbReference type="AlphaFoldDB" id="A0A0C5WSZ3"/>
<dbReference type="PANTHER" id="PTHR34227:SF13">
    <property type="entry name" value="TAT PROOFREADING CHAPERONE DMSD-RELATED"/>
    <property type="match status" value="1"/>
</dbReference>
<evidence type="ECO:0000313" key="2">
    <source>
        <dbReference type="EMBL" id="AJR06140.1"/>
    </source>
</evidence>
<name>A0A0C5WSZ3_9GAMM</name>
<reference evidence="2 3" key="1">
    <citation type="submission" date="2013-05" db="EMBL/GenBank/DDBJ databases">
        <title>Complete genome sequence of the lipase-producing bacterium Photobacterium gaetbulicola Gung47.</title>
        <authorList>
            <person name="Kim Y.-O."/>
        </authorList>
    </citation>
    <scope>NUCLEOTIDE SEQUENCE [LARGE SCALE GENOMIC DNA]</scope>
    <source>
        <strain evidence="2 3">Gung47</strain>
    </source>
</reference>
<accession>A0A0C5WSZ3</accession>